<evidence type="ECO:0000313" key="2">
    <source>
        <dbReference type="Proteomes" id="UP000681341"/>
    </source>
</evidence>
<protein>
    <submittedName>
        <fullName evidence="1">AAA family ATPase</fullName>
    </submittedName>
</protein>
<evidence type="ECO:0000313" key="1">
    <source>
        <dbReference type="EMBL" id="MBO3731661.1"/>
    </source>
</evidence>
<dbReference type="Proteomes" id="UP000681341">
    <property type="component" value="Unassembled WGS sequence"/>
</dbReference>
<dbReference type="Gene3D" id="3.40.50.300">
    <property type="entry name" value="P-loop containing nucleotide triphosphate hydrolases"/>
    <property type="match status" value="1"/>
</dbReference>
<organism evidence="1 2">
    <name type="scientific">Glycomyces niveus</name>
    <dbReference type="NCBI Taxonomy" id="2820287"/>
    <lineage>
        <taxon>Bacteria</taxon>
        <taxon>Bacillati</taxon>
        <taxon>Actinomycetota</taxon>
        <taxon>Actinomycetes</taxon>
        <taxon>Glycomycetales</taxon>
        <taxon>Glycomycetaceae</taxon>
        <taxon>Glycomyces</taxon>
    </lineage>
</organism>
<dbReference type="SUPFAM" id="SSF52540">
    <property type="entry name" value="P-loop containing nucleoside triphosphate hydrolases"/>
    <property type="match status" value="1"/>
</dbReference>
<dbReference type="EMBL" id="JAGFNP010000001">
    <property type="protein sequence ID" value="MBO3731661.1"/>
    <property type="molecule type" value="Genomic_DNA"/>
</dbReference>
<sequence>MHDDSAVSPQIIAFAGLPGTGKSTLAEALARVSRTPVFAGDWLMGALKPYRVFDGMEDATYFALYDGLVESLAARQLMLGQSAITDSVINDETAERWGRAAGEHGGELRVIECVCSDIGLHRRRVEGRKRNIPNWHEIDWAHVEHMRATFPALTVERLTVDAVEPVEANLAKVRDYLAAPKRNLQQVLLAAQCLRTDVRRTAGRRAGAAERGRHDSGRMGLADGIYGFHRKHRTLLRP</sequence>
<keyword evidence="2" id="KW-1185">Reference proteome</keyword>
<accession>A0ABS3TYT6</accession>
<dbReference type="PANTHER" id="PTHR37807:SF3">
    <property type="entry name" value="OS07G0160300 PROTEIN"/>
    <property type="match status" value="1"/>
</dbReference>
<dbReference type="RefSeq" id="WP_208494351.1">
    <property type="nucleotide sequence ID" value="NZ_JAGFNP010000001.1"/>
</dbReference>
<proteinExistence type="predicted"/>
<comment type="caution">
    <text evidence="1">The sequence shown here is derived from an EMBL/GenBank/DDBJ whole genome shotgun (WGS) entry which is preliminary data.</text>
</comment>
<dbReference type="InterPro" id="IPR027417">
    <property type="entry name" value="P-loop_NTPase"/>
</dbReference>
<dbReference type="Pfam" id="PF13671">
    <property type="entry name" value="AAA_33"/>
    <property type="match status" value="1"/>
</dbReference>
<reference evidence="1 2" key="1">
    <citation type="submission" date="2021-03" db="EMBL/GenBank/DDBJ databases">
        <title>Glycomyces sp. nov., a novel actinomycete isolated from soil.</title>
        <authorList>
            <person name="Yang X."/>
            <person name="Xu X."/>
        </authorList>
    </citation>
    <scope>NUCLEOTIDE SEQUENCE [LARGE SCALE GENOMIC DNA]</scope>
    <source>
        <strain evidence="1 2">NEAU-S30</strain>
    </source>
</reference>
<name>A0ABS3TYT6_9ACTN</name>
<gene>
    <name evidence="1" type="ORF">J5V16_02435</name>
</gene>
<dbReference type="PANTHER" id="PTHR37807">
    <property type="entry name" value="OS07G0160300 PROTEIN"/>
    <property type="match status" value="1"/>
</dbReference>